<dbReference type="InterPro" id="IPR036554">
    <property type="entry name" value="GHMP_kinase_C_sf"/>
</dbReference>
<evidence type="ECO:0000256" key="6">
    <source>
        <dbReference type="ARBA" id="ARBA00022777"/>
    </source>
</evidence>
<dbReference type="HAMAP" id="MF_00061">
    <property type="entry name" value="IspE"/>
    <property type="match status" value="1"/>
</dbReference>
<dbReference type="NCBIfam" id="NF011202">
    <property type="entry name" value="PRK14608.1"/>
    <property type="match status" value="1"/>
</dbReference>
<feature type="active site" evidence="10">
    <location>
        <position position="11"/>
    </location>
</feature>
<feature type="active site" evidence="10">
    <location>
        <position position="137"/>
    </location>
</feature>
<feature type="binding site" evidence="10">
    <location>
        <begin position="96"/>
        <end position="106"/>
    </location>
    <ligand>
        <name>ATP</name>
        <dbReference type="ChEBI" id="CHEBI:30616"/>
    </ligand>
</feature>
<keyword evidence="5 10" id="KW-0547">Nucleotide-binding</keyword>
<dbReference type="PANTHER" id="PTHR43527:SF2">
    <property type="entry name" value="4-DIPHOSPHOCYTIDYL-2-C-METHYL-D-ERYTHRITOL KINASE, CHLOROPLASTIC"/>
    <property type="match status" value="1"/>
</dbReference>
<evidence type="ECO:0000256" key="5">
    <source>
        <dbReference type="ARBA" id="ARBA00022741"/>
    </source>
</evidence>
<evidence type="ECO:0000256" key="2">
    <source>
        <dbReference type="ARBA" id="ARBA00012052"/>
    </source>
</evidence>
<sequence>MSRLTTTAPAKINLTLHVTGRRDDGYHLLDSLVVFVDQGDRITVTPSPELRLTVTGPFAAGVPVDDGNLVMRAARALAKARDVDRGAAIVLDKHLPHAAGIGGGSADAAATLRVLAAFWNVAPLPGDHPAVLALGADVPACLAAPAPLRMGGVGELLQPAPALPDCALVLVNPRHDTPTPAVFKALECRDNPGMKALPDGMDVDGLAAWLNQQRNDLLAPARVIAPQIDAVLDRLRSLPAVKAVGLSGSGATCWGLVADMASARQAARAVQIGSSGWWVAPAGVLRAGAVL</sequence>
<dbReference type="InterPro" id="IPR013750">
    <property type="entry name" value="GHMP_kinase_C_dom"/>
</dbReference>
<dbReference type="AlphaFoldDB" id="A0A1H8FQ22"/>
<dbReference type="Pfam" id="PF00288">
    <property type="entry name" value="GHMP_kinases_N"/>
    <property type="match status" value="1"/>
</dbReference>
<feature type="domain" description="GHMP kinase C-terminal" evidence="12">
    <location>
        <begin position="202"/>
        <end position="271"/>
    </location>
</feature>
<evidence type="ECO:0000313" key="14">
    <source>
        <dbReference type="Proteomes" id="UP000199585"/>
    </source>
</evidence>
<keyword evidence="8 10" id="KW-0414">Isoprene biosynthesis</keyword>
<dbReference type="GO" id="GO:0050515">
    <property type="term" value="F:4-(cytidine 5'-diphospho)-2-C-methyl-D-erythritol kinase activity"/>
    <property type="evidence" value="ECO:0007669"/>
    <property type="project" value="UniProtKB-UniRule"/>
</dbReference>
<dbReference type="EMBL" id="FOCI01000013">
    <property type="protein sequence ID" value="SEN33792.1"/>
    <property type="molecule type" value="Genomic_DNA"/>
</dbReference>
<accession>A0A1H8FQ22</accession>
<dbReference type="SUPFAM" id="SSF55060">
    <property type="entry name" value="GHMP Kinase, C-terminal domain"/>
    <property type="match status" value="1"/>
</dbReference>
<dbReference type="NCBIfam" id="TIGR00154">
    <property type="entry name" value="ispE"/>
    <property type="match status" value="1"/>
</dbReference>
<dbReference type="GO" id="GO:0016114">
    <property type="term" value="P:terpenoid biosynthetic process"/>
    <property type="evidence" value="ECO:0007669"/>
    <property type="project" value="UniProtKB-UniRule"/>
</dbReference>
<protein>
    <recommendedName>
        <fullName evidence="3 10">4-diphosphocytidyl-2-C-methyl-D-erythritol kinase</fullName>
        <shortName evidence="10">CMK</shortName>
        <ecNumber evidence="2 10">2.7.1.148</ecNumber>
    </recommendedName>
    <alternativeName>
        <fullName evidence="9 10">4-(cytidine-5'-diphospho)-2-C-methyl-D-erythritol kinase</fullName>
    </alternativeName>
</protein>
<dbReference type="InterPro" id="IPR020568">
    <property type="entry name" value="Ribosomal_Su5_D2-typ_SF"/>
</dbReference>
<keyword evidence="14" id="KW-1185">Reference proteome</keyword>
<evidence type="ECO:0000259" key="12">
    <source>
        <dbReference type="Pfam" id="PF08544"/>
    </source>
</evidence>
<evidence type="ECO:0000259" key="11">
    <source>
        <dbReference type="Pfam" id="PF00288"/>
    </source>
</evidence>
<feature type="domain" description="GHMP kinase N-terminal" evidence="11">
    <location>
        <begin position="68"/>
        <end position="140"/>
    </location>
</feature>
<evidence type="ECO:0000256" key="10">
    <source>
        <dbReference type="HAMAP-Rule" id="MF_00061"/>
    </source>
</evidence>
<comment type="similarity">
    <text evidence="1 10">Belongs to the GHMP kinase family. IspE subfamily.</text>
</comment>
<gene>
    <name evidence="10" type="primary">ispE</name>
    <name evidence="13" type="ORF">SAMN04488003_11395</name>
</gene>
<keyword evidence="7 10" id="KW-0067">ATP-binding</keyword>
<comment type="catalytic activity">
    <reaction evidence="10">
        <text>4-CDP-2-C-methyl-D-erythritol + ATP = 4-CDP-2-C-methyl-D-erythritol 2-phosphate + ADP + H(+)</text>
        <dbReference type="Rhea" id="RHEA:18437"/>
        <dbReference type="ChEBI" id="CHEBI:15378"/>
        <dbReference type="ChEBI" id="CHEBI:30616"/>
        <dbReference type="ChEBI" id="CHEBI:57823"/>
        <dbReference type="ChEBI" id="CHEBI:57919"/>
        <dbReference type="ChEBI" id="CHEBI:456216"/>
        <dbReference type="EC" id="2.7.1.148"/>
    </reaction>
</comment>
<dbReference type="GO" id="GO:0005524">
    <property type="term" value="F:ATP binding"/>
    <property type="evidence" value="ECO:0007669"/>
    <property type="project" value="UniProtKB-UniRule"/>
</dbReference>
<dbReference type="RefSeq" id="WP_089903321.1">
    <property type="nucleotide sequence ID" value="NZ_FOCI01000013.1"/>
</dbReference>
<dbReference type="PIRSF" id="PIRSF010376">
    <property type="entry name" value="IspE"/>
    <property type="match status" value="1"/>
</dbReference>
<keyword evidence="4 10" id="KW-0808">Transferase</keyword>
<name>A0A1H8FQ22_9RHOB</name>
<dbReference type="OrthoDB" id="9809438at2"/>
<dbReference type="EC" id="2.7.1.148" evidence="2 10"/>
<keyword evidence="6 10" id="KW-0418">Kinase</keyword>
<comment type="pathway">
    <text evidence="10">Isoprenoid biosynthesis; isopentenyl diphosphate biosynthesis via DXP pathway; isopentenyl diphosphate from 1-deoxy-D-xylulose 5-phosphate: step 3/6.</text>
</comment>
<proteinExistence type="inferred from homology"/>
<evidence type="ECO:0000256" key="3">
    <source>
        <dbReference type="ARBA" id="ARBA00017473"/>
    </source>
</evidence>
<evidence type="ECO:0000256" key="8">
    <source>
        <dbReference type="ARBA" id="ARBA00023229"/>
    </source>
</evidence>
<comment type="function">
    <text evidence="10">Catalyzes the phosphorylation of the position 2 hydroxy group of 4-diphosphocytidyl-2C-methyl-D-erythritol.</text>
</comment>
<evidence type="ECO:0000256" key="7">
    <source>
        <dbReference type="ARBA" id="ARBA00022840"/>
    </source>
</evidence>
<dbReference type="Gene3D" id="3.30.230.10">
    <property type="match status" value="1"/>
</dbReference>
<dbReference type="InterPro" id="IPR014721">
    <property type="entry name" value="Ribsml_uS5_D2-typ_fold_subgr"/>
</dbReference>
<dbReference type="InterPro" id="IPR006204">
    <property type="entry name" value="GHMP_kinase_N_dom"/>
</dbReference>
<dbReference type="PANTHER" id="PTHR43527">
    <property type="entry name" value="4-DIPHOSPHOCYTIDYL-2-C-METHYL-D-ERYTHRITOL KINASE, CHLOROPLASTIC"/>
    <property type="match status" value="1"/>
</dbReference>
<evidence type="ECO:0000256" key="9">
    <source>
        <dbReference type="ARBA" id="ARBA00032554"/>
    </source>
</evidence>
<dbReference type="SUPFAM" id="SSF54211">
    <property type="entry name" value="Ribosomal protein S5 domain 2-like"/>
    <property type="match status" value="1"/>
</dbReference>
<dbReference type="STRING" id="245187.SAMN04488003_11395"/>
<dbReference type="GO" id="GO:0019288">
    <property type="term" value="P:isopentenyl diphosphate biosynthetic process, methylerythritol 4-phosphate pathway"/>
    <property type="evidence" value="ECO:0007669"/>
    <property type="project" value="UniProtKB-UniRule"/>
</dbReference>
<reference evidence="13 14" key="1">
    <citation type="submission" date="2016-10" db="EMBL/GenBank/DDBJ databases">
        <authorList>
            <person name="de Groot N.N."/>
        </authorList>
    </citation>
    <scope>NUCLEOTIDE SEQUENCE [LARGE SCALE GENOMIC DNA]</scope>
    <source>
        <strain evidence="13 14">DSM 16213</strain>
    </source>
</reference>
<evidence type="ECO:0000256" key="1">
    <source>
        <dbReference type="ARBA" id="ARBA00009684"/>
    </source>
</evidence>
<evidence type="ECO:0000256" key="4">
    <source>
        <dbReference type="ARBA" id="ARBA00022679"/>
    </source>
</evidence>
<dbReference type="UniPathway" id="UPA00056">
    <property type="reaction ID" value="UER00094"/>
</dbReference>
<dbReference type="Pfam" id="PF08544">
    <property type="entry name" value="GHMP_kinases_C"/>
    <property type="match status" value="1"/>
</dbReference>
<dbReference type="InterPro" id="IPR004424">
    <property type="entry name" value="IspE"/>
</dbReference>
<dbReference type="Gene3D" id="3.30.70.890">
    <property type="entry name" value="GHMP kinase, C-terminal domain"/>
    <property type="match status" value="1"/>
</dbReference>
<evidence type="ECO:0000313" key="13">
    <source>
        <dbReference type="EMBL" id="SEN33792.1"/>
    </source>
</evidence>
<dbReference type="Proteomes" id="UP000199585">
    <property type="component" value="Unassembled WGS sequence"/>
</dbReference>
<organism evidence="13 14">
    <name type="scientific">Loktanella fryxellensis</name>
    <dbReference type="NCBI Taxonomy" id="245187"/>
    <lineage>
        <taxon>Bacteria</taxon>
        <taxon>Pseudomonadati</taxon>
        <taxon>Pseudomonadota</taxon>
        <taxon>Alphaproteobacteria</taxon>
        <taxon>Rhodobacterales</taxon>
        <taxon>Roseobacteraceae</taxon>
        <taxon>Loktanella</taxon>
    </lineage>
</organism>